<dbReference type="InterPro" id="IPR051420">
    <property type="entry name" value="Ser_Thr_Kinases_DiverseReg"/>
</dbReference>
<dbReference type="Pfam" id="PF00069">
    <property type="entry name" value="Pkinase"/>
    <property type="match status" value="1"/>
</dbReference>
<dbReference type="SUPFAM" id="SSF57756">
    <property type="entry name" value="Retrovirus zinc finger-like domains"/>
    <property type="match status" value="1"/>
</dbReference>
<dbReference type="GO" id="GO:0005524">
    <property type="term" value="F:ATP binding"/>
    <property type="evidence" value="ECO:0007669"/>
    <property type="project" value="UniProtKB-KW"/>
</dbReference>
<evidence type="ECO:0000256" key="2">
    <source>
        <dbReference type="ARBA" id="ARBA00022527"/>
    </source>
</evidence>
<dbReference type="EC" id="2.7.11.1" evidence="1"/>
<dbReference type="Gene3D" id="1.10.510.10">
    <property type="entry name" value="Transferase(Phosphotransferase) domain 1"/>
    <property type="match status" value="1"/>
</dbReference>
<dbReference type="Gene3D" id="4.10.60.10">
    <property type="entry name" value="Zinc finger, CCHC-type"/>
    <property type="match status" value="1"/>
</dbReference>
<evidence type="ECO:0000256" key="4">
    <source>
        <dbReference type="ARBA" id="ARBA00022741"/>
    </source>
</evidence>
<dbReference type="Proteomes" id="UP001280121">
    <property type="component" value="Unassembled WGS sequence"/>
</dbReference>
<dbReference type="InterPro" id="IPR000719">
    <property type="entry name" value="Prot_kinase_dom"/>
</dbReference>
<dbReference type="InterPro" id="IPR001878">
    <property type="entry name" value="Znf_CCHC"/>
</dbReference>
<reference evidence="10" key="1">
    <citation type="journal article" date="2023" name="Plant J.">
        <title>Genome sequences and population genomics provide insights into the demographic history, inbreeding, and mutation load of two 'living fossil' tree species of Dipteronia.</title>
        <authorList>
            <person name="Feng Y."/>
            <person name="Comes H.P."/>
            <person name="Chen J."/>
            <person name="Zhu S."/>
            <person name="Lu R."/>
            <person name="Zhang X."/>
            <person name="Li P."/>
            <person name="Qiu J."/>
            <person name="Olsen K.M."/>
            <person name="Qiu Y."/>
        </authorList>
    </citation>
    <scope>NUCLEOTIDE SEQUENCE</scope>
    <source>
        <strain evidence="10">KIB01</strain>
    </source>
</reference>
<evidence type="ECO:0000256" key="8">
    <source>
        <dbReference type="ARBA" id="ARBA00048679"/>
    </source>
</evidence>
<evidence type="ECO:0000256" key="6">
    <source>
        <dbReference type="ARBA" id="ARBA00022840"/>
    </source>
</evidence>
<sequence length="236" mass="25898">MSTSRGHGGRSPGGRGSIRTYLSKDKKKGSLFCVLHNYDEATGLDWTKRLKIIQGVAHALSYLHHDCTPSIVRRDLSSNNILLNSESRAFVADFGLARLLHLDSSNRTMLAGIYGYIAPAYAPLIHLVPHPSSWVLPEHVSSCVVHPLEGRRQSGRPKKIRICSSLEGPKTRVCTNCGKSGHNFITCTKPRQARSISKSSSSSIGRKPSFRRQRACGRCGLLGHNIQTCSNLEAKP</sequence>
<dbReference type="PROSITE" id="PS50011">
    <property type="entry name" value="PROTEIN_KINASE_DOM"/>
    <property type="match status" value="1"/>
</dbReference>
<proteinExistence type="predicted"/>
<evidence type="ECO:0000256" key="7">
    <source>
        <dbReference type="ARBA" id="ARBA00047899"/>
    </source>
</evidence>
<comment type="caution">
    <text evidence="10">The sequence shown here is derived from an EMBL/GenBank/DDBJ whole genome shotgun (WGS) entry which is preliminary data.</text>
</comment>
<keyword evidence="6" id="KW-0067">ATP-binding</keyword>
<evidence type="ECO:0000259" key="9">
    <source>
        <dbReference type="PROSITE" id="PS50011"/>
    </source>
</evidence>
<dbReference type="GO" id="GO:0008270">
    <property type="term" value="F:zinc ion binding"/>
    <property type="evidence" value="ECO:0007669"/>
    <property type="project" value="InterPro"/>
</dbReference>
<organism evidence="10 11">
    <name type="scientific">Dipteronia dyeriana</name>
    <dbReference type="NCBI Taxonomy" id="168575"/>
    <lineage>
        <taxon>Eukaryota</taxon>
        <taxon>Viridiplantae</taxon>
        <taxon>Streptophyta</taxon>
        <taxon>Embryophyta</taxon>
        <taxon>Tracheophyta</taxon>
        <taxon>Spermatophyta</taxon>
        <taxon>Magnoliopsida</taxon>
        <taxon>eudicotyledons</taxon>
        <taxon>Gunneridae</taxon>
        <taxon>Pentapetalae</taxon>
        <taxon>rosids</taxon>
        <taxon>malvids</taxon>
        <taxon>Sapindales</taxon>
        <taxon>Sapindaceae</taxon>
        <taxon>Hippocastanoideae</taxon>
        <taxon>Acereae</taxon>
        <taxon>Dipteronia</taxon>
    </lineage>
</organism>
<dbReference type="EMBL" id="JANJYI010000008">
    <property type="protein sequence ID" value="KAK2637711.1"/>
    <property type="molecule type" value="Genomic_DNA"/>
</dbReference>
<feature type="domain" description="Protein kinase" evidence="9">
    <location>
        <begin position="1"/>
        <end position="236"/>
    </location>
</feature>
<keyword evidence="5" id="KW-0418">Kinase</keyword>
<protein>
    <recommendedName>
        <fullName evidence="1">non-specific serine/threonine protein kinase</fullName>
        <ecNumber evidence="1">2.7.11.1</ecNumber>
    </recommendedName>
</protein>
<dbReference type="PANTHER" id="PTHR48005">
    <property type="entry name" value="LEUCINE RICH REPEAT KINASE 2"/>
    <property type="match status" value="1"/>
</dbReference>
<name>A0AAD9WNL3_9ROSI</name>
<accession>A0AAD9WNL3</accession>
<keyword evidence="3" id="KW-0808">Transferase</keyword>
<comment type="catalytic activity">
    <reaction evidence="8">
        <text>L-seryl-[protein] + ATP = O-phospho-L-seryl-[protein] + ADP + H(+)</text>
        <dbReference type="Rhea" id="RHEA:17989"/>
        <dbReference type="Rhea" id="RHEA-COMP:9863"/>
        <dbReference type="Rhea" id="RHEA-COMP:11604"/>
        <dbReference type="ChEBI" id="CHEBI:15378"/>
        <dbReference type="ChEBI" id="CHEBI:29999"/>
        <dbReference type="ChEBI" id="CHEBI:30616"/>
        <dbReference type="ChEBI" id="CHEBI:83421"/>
        <dbReference type="ChEBI" id="CHEBI:456216"/>
        <dbReference type="EC" id="2.7.11.1"/>
    </reaction>
</comment>
<comment type="catalytic activity">
    <reaction evidence="7">
        <text>L-threonyl-[protein] + ATP = O-phospho-L-threonyl-[protein] + ADP + H(+)</text>
        <dbReference type="Rhea" id="RHEA:46608"/>
        <dbReference type="Rhea" id="RHEA-COMP:11060"/>
        <dbReference type="Rhea" id="RHEA-COMP:11605"/>
        <dbReference type="ChEBI" id="CHEBI:15378"/>
        <dbReference type="ChEBI" id="CHEBI:30013"/>
        <dbReference type="ChEBI" id="CHEBI:30616"/>
        <dbReference type="ChEBI" id="CHEBI:61977"/>
        <dbReference type="ChEBI" id="CHEBI:456216"/>
        <dbReference type="EC" id="2.7.11.1"/>
    </reaction>
</comment>
<dbReference type="AlphaFoldDB" id="A0AAD9WNL3"/>
<dbReference type="PANTHER" id="PTHR48005:SF16">
    <property type="entry name" value="MDIS1-INTERACTING RECEPTOR LIKE KINASE 2-LIKE ISOFORM X1"/>
    <property type="match status" value="1"/>
</dbReference>
<dbReference type="GO" id="GO:0004674">
    <property type="term" value="F:protein serine/threonine kinase activity"/>
    <property type="evidence" value="ECO:0007669"/>
    <property type="project" value="UniProtKB-KW"/>
</dbReference>
<evidence type="ECO:0000256" key="5">
    <source>
        <dbReference type="ARBA" id="ARBA00022777"/>
    </source>
</evidence>
<keyword evidence="4" id="KW-0547">Nucleotide-binding</keyword>
<dbReference type="SMART" id="SM00343">
    <property type="entry name" value="ZnF_C2HC"/>
    <property type="match status" value="2"/>
</dbReference>
<dbReference type="SUPFAM" id="SSF56112">
    <property type="entry name" value="Protein kinase-like (PK-like)"/>
    <property type="match status" value="1"/>
</dbReference>
<evidence type="ECO:0000313" key="11">
    <source>
        <dbReference type="Proteomes" id="UP001280121"/>
    </source>
</evidence>
<gene>
    <name evidence="10" type="ORF">Ddye_025506</name>
</gene>
<evidence type="ECO:0000256" key="3">
    <source>
        <dbReference type="ARBA" id="ARBA00022679"/>
    </source>
</evidence>
<keyword evidence="2" id="KW-0723">Serine/threonine-protein kinase</keyword>
<keyword evidence="11" id="KW-1185">Reference proteome</keyword>
<dbReference type="GO" id="GO:0003676">
    <property type="term" value="F:nucleic acid binding"/>
    <property type="evidence" value="ECO:0007669"/>
    <property type="project" value="InterPro"/>
</dbReference>
<evidence type="ECO:0000313" key="10">
    <source>
        <dbReference type="EMBL" id="KAK2637711.1"/>
    </source>
</evidence>
<evidence type="ECO:0000256" key="1">
    <source>
        <dbReference type="ARBA" id="ARBA00012513"/>
    </source>
</evidence>
<dbReference type="InterPro" id="IPR011009">
    <property type="entry name" value="Kinase-like_dom_sf"/>
</dbReference>
<dbReference type="InterPro" id="IPR036875">
    <property type="entry name" value="Znf_CCHC_sf"/>
</dbReference>